<evidence type="ECO:0008006" key="3">
    <source>
        <dbReference type="Google" id="ProtNLM"/>
    </source>
</evidence>
<name>A0A090C753_9CAUD</name>
<keyword evidence="2" id="KW-1185">Reference proteome</keyword>
<evidence type="ECO:0000313" key="2">
    <source>
        <dbReference type="Proteomes" id="UP000029357"/>
    </source>
</evidence>
<reference evidence="1 2" key="1">
    <citation type="submission" date="2013-10" db="EMBL/GenBank/DDBJ databases">
        <authorList>
            <person name="Hargreaves K."/>
        </authorList>
    </citation>
    <scope>NUCLEOTIDE SEQUENCE [LARGE SCALE GENOMIC DNA]</scope>
</reference>
<organism evidence="1 2">
    <name type="scientific">Clostridium phage phiCDHM13</name>
    <dbReference type="NCBI Taxonomy" id="1437363"/>
    <lineage>
        <taxon>Viruses</taxon>
        <taxon>Duplodnaviria</taxon>
        <taxon>Heunggongvirae</taxon>
        <taxon>Uroviricota</taxon>
        <taxon>Caudoviricetes</taxon>
        <taxon>Sherbrookevirus</taxon>
        <taxon>Sherbrookevirus CDHM13</taxon>
    </lineage>
</organism>
<dbReference type="RefSeq" id="YP_009226591.1">
    <property type="nucleotide sequence ID" value="NC_029116.1"/>
</dbReference>
<evidence type="ECO:0000313" key="1">
    <source>
        <dbReference type="EMBL" id="CDL65302.1"/>
    </source>
</evidence>
<gene>
    <name evidence="1" type="primary">phiCDHM13_gp19</name>
</gene>
<dbReference type="KEGG" id="vg:26797720"/>
<dbReference type="Pfam" id="PF10076">
    <property type="entry name" value="Phage_Mu_Gp48"/>
    <property type="match status" value="1"/>
</dbReference>
<protein>
    <recommendedName>
        <fullName evidence="3">DUF2313 domain-containing protein</fullName>
    </recommendedName>
</protein>
<dbReference type="Proteomes" id="UP000029357">
    <property type="component" value="Segment"/>
</dbReference>
<proteinExistence type="predicted"/>
<dbReference type="EMBL" id="HG796225">
    <property type="protein sequence ID" value="CDL65302.1"/>
    <property type="molecule type" value="Genomic_DNA"/>
</dbReference>
<sequence>MKLIDKLPYFYNNSITSKIQEAYDIELETLRETYDDTFDQFFVDTATWGLDYWENILSIKNRCDLSIEDRRSNIKAKMRGKGTTTIEVIKAIGEAYTKTNVDVKVFSNLFSFTLSFITNDCSYSTILELDKKIEEIKPAHLEHKFERVLYNQNGLYAGAMTSTGEIVTIYPYTPKDITCFGEIILASGNNKSAERVTLYPKQEVI</sequence>
<dbReference type="InterPro" id="IPR018755">
    <property type="entry name" value="Phage_Mu_Gp48"/>
</dbReference>
<dbReference type="OrthoDB" id="8183at10239"/>
<reference evidence="1 2" key="2">
    <citation type="submission" date="2014-09" db="EMBL/GenBank/DDBJ databases">
        <title>N/A.</title>
        <authorList>
            <person name="Hargreaves K.R."/>
            <person name="Clokie M.R.J."/>
        </authorList>
    </citation>
    <scope>NUCLEOTIDE SEQUENCE [LARGE SCALE GENOMIC DNA]</scope>
</reference>
<dbReference type="GeneID" id="26797720"/>
<accession>A0A090C753</accession>